<name>A0A6G1HJL0_9PEZI</name>
<keyword evidence="3" id="KW-1185">Reference proteome</keyword>
<gene>
    <name evidence="2" type="ORF">EJ06DRAFT_254624</name>
</gene>
<sequence length="107" mass="12079">MANMRTRGMRSEARHVRQRLVVRFLSIVSFLSIVRFMSIVSFLSIVTAAQMLIRMYRTREASIQIPLPAHENSLPPISPLSPPNRAVTSHPPHAPPAILYARLAPIR</sequence>
<evidence type="ECO:0000313" key="2">
    <source>
        <dbReference type="EMBL" id="KAF2396046.1"/>
    </source>
</evidence>
<proteinExistence type="predicted"/>
<accession>A0A6G1HJL0</accession>
<dbReference type="EMBL" id="ML996709">
    <property type="protein sequence ID" value="KAF2396046.1"/>
    <property type="molecule type" value="Genomic_DNA"/>
</dbReference>
<keyword evidence="1" id="KW-0812">Transmembrane</keyword>
<evidence type="ECO:0000256" key="1">
    <source>
        <dbReference type="SAM" id="Phobius"/>
    </source>
</evidence>
<organism evidence="2 3">
    <name type="scientific">Trichodelitschia bisporula</name>
    <dbReference type="NCBI Taxonomy" id="703511"/>
    <lineage>
        <taxon>Eukaryota</taxon>
        <taxon>Fungi</taxon>
        <taxon>Dikarya</taxon>
        <taxon>Ascomycota</taxon>
        <taxon>Pezizomycotina</taxon>
        <taxon>Dothideomycetes</taxon>
        <taxon>Dothideomycetes incertae sedis</taxon>
        <taxon>Phaeotrichales</taxon>
        <taxon>Phaeotrichaceae</taxon>
        <taxon>Trichodelitschia</taxon>
    </lineage>
</organism>
<dbReference type="AlphaFoldDB" id="A0A6G1HJL0"/>
<reference evidence="2" key="1">
    <citation type="journal article" date="2020" name="Stud. Mycol.">
        <title>101 Dothideomycetes genomes: a test case for predicting lifestyles and emergence of pathogens.</title>
        <authorList>
            <person name="Haridas S."/>
            <person name="Albert R."/>
            <person name="Binder M."/>
            <person name="Bloem J."/>
            <person name="Labutti K."/>
            <person name="Salamov A."/>
            <person name="Andreopoulos B."/>
            <person name="Baker S."/>
            <person name="Barry K."/>
            <person name="Bills G."/>
            <person name="Bluhm B."/>
            <person name="Cannon C."/>
            <person name="Castanera R."/>
            <person name="Culley D."/>
            <person name="Daum C."/>
            <person name="Ezra D."/>
            <person name="Gonzalez J."/>
            <person name="Henrissat B."/>
            <person name="Kuo A."/>
            <person name="Liang C."/>
            <person name="Lipzen A."/>
            <person name="Lutzoni F."/>
            <person name="Magnuson J."/>
            <person name="Mondo S."/>
            <person name="Nolan M."/>
            <person name="Ohm R."/>
            <person name="Pangilinan J."/>
            <person name="Park H.-J."/>
            <person name="Ramirez L."/>
            <person name="Alfaro M."/>
            <person name="Sun H."/>
            <person name="Tritt A."/>
            <person name="Yoshinaga Y."/>
            <person name="Zwiers L.-H."/>
            <person name="Turgeon B."/>
            <person name="Goodwin S."/>
            <person name="Spatafora J."/>
            <person name="Crous P."/>
            <person name="Grigoriev I."/>
        </authorList>
    </citation>
    <scope>NUCLEOTIDE SEQUENCE</scope>
    <source>
        <strain evidence="2">CBS 262.69</strain>
    </source>
</reference>
<keyword evidence="1" id="KW-0472">Membrane</keyword>
<keyword evidence="1" id="KW-1133">Transmembrane helix</keyword>
<feature type="transmembrane region" description="Helical" evidence="1">
    <location>
        <begin position="20"/>
        <end position="53"/>
    </location>
</feature>
<dbReference type="Proteomes" id="UP000799640">
    <property type="component" value="Unassembled WGS sequence"/>
</dbReference>
<evidence type="ECO:0000313" key="3">
    <source>
        <dbReference type="Proteomes" id="UP000799640"/>
    </source>
</evidence>
<protein>
    <submittedName>
        <fullName evidence="2">Uncharacterized protein</fullName>
    </submittedName>
</protein>